<keyword evidence="3" id="KW-1185">Reference proteome</keyword>
<comment type="caution">
    <text evidence="2">The sequence shown here is derived from an EMBL/GenBank/DDBJ whole genome shotgun (WGS) entry which is preliminary data.</text>
</comment>
<evidence type="ECO:0000256" key="1">
    <source>
        <dbReference type="SAM" id="MobiDB-lite"/>
    </source>
</evidence>
<protein>
    <submittedName>
        <fullName evidence="2">Uncharacterized protein</fullName>
    </submittedName>
</protein>
<sequence length="104" mass="10972">MSTETRVDPSIAASPLATSADRRDSALSAASATSANSASSGHPGVNNEHLKARNFMYGWLGKIKPSWGDRYIYKPTDTPEERHDKKWRRIRAGAAGGAGGGGGT</sequence>
<dbReference type="OrthoDB" id="10536441at2759"/>
<dbReference type="Proteomes" id="UP000279259">
    <property type="component" value="Unassembled WGS sequence"/>
</dbReference>
<feature type="compositionally biased region" description="Low complexity" evidence="1">
    <location>
        <begin position="26"/>
        <end position="40"/>
    </location>
</feature>
<evidence type="ECO:0000313" key="2">
    <source>
        <dbReference type="EMBL" id="RSH82808.1"/>
    </source>
</evidence>
<organism evidence="2 3">
    <name type="scientific">Saitozyma podzolica</name>
    <dbReference type="NCBI Taxonomy" id="1890683"/>
    <lineage>
        <taxon>Eukaryota</taxon>
        <taxon>Fungi</taxon>
        <taxon>Dikarya</taxon>
        <taxon>Basidiomycota</taxon>
        <taxon>Agaricomycotina</taxon>
        <taxon>Tremellomycetes</taxon>
        <taxon>Tremellales</taxon>
        <taxon>Trimorphomycetaceae</taxon>
        <taxon>Saitozyma</taxon>
    </lineage>
</organism>
<dbReference type="EMBL" id="RSCD01000026">
    <property type="protein sequence ID" value="RSH82808.1"/>
    <property type="molecule type" value="Genomic_DNA"/>
</dbReference>
<dbReference type="AlphaFoldDB" id="A0A427XV81"/>
<gene>
    <name evidence="2" type="ORF">EHS25_005798</name>
</gene>
<reference evidence="2 3" key="1">
    <citation type="submission" date="2018-11" db="EMBL/GenBank/DDBJ databases">
        <title>Genome sequence of Saitozyma podzolica DSM 27192.</title>
        <authorList>
            <person name="Aliyu H."/>
            <person name="Gorte O."/>
            <person name="Ochsenreither K."/>
        </authorList>
    </citation>
    <scope>NUCLEOTIDE SEQUENCE [LARGE SCALE GENOMIC DNA]</scope>
    <source>
        <strain evidence="2 3">DSM 27192</strain>
    </source>
</reference>
<feature type="region of interest" description="Disordered" evidence="1">
    <location>
        <begin position="1"/>
        <end position="48"/>
    </location>
</feature>
<accession>A0A427XV81</accession>
<evidence type="ECO:0000313" key="3">
    <source>
        <dbReference type="Proteomes" id="UP000279259"/>
    </source>
</evidence>
<name>A0A427XV81_9TREE</name>
<proteinExistence type="predicted"/>